<dbReference type="InterPro" id="IPR017943">
    <property type="entry name" value="Bactericidal_perm-incr_a/b_dom"/>
</dbReference>
<dbReference type="PANTHER" id="PTHR10504:SF131">
    <property type="entry name" value="BPI2 DOMAIN-CONTAINING PROTEIN"/>
    <property type="match status" value="1"/>
</dbReference>
<keyword evidence="3" id="KW-1185">Reference proteome</keyword>
<dbReference type="PANTHER" id="PTHR10504">
    <property type="entry name" value="BACTERICIDAL PERMEABILITY-INCREASING BPI PROTEIN-RELATED"/>
    <property type="match status" value="1"/>
</dbReference>
<organism evidence="2 3">
    <name type="scientific">Stentor coeruleus</name>
    <dbReference type="NCBI Taxonomy" id="5963"/>
    <lineage>
        <taxon>Eukaryota</taxon>
        <taxon>Sar</taxon>
        <taxon>Alveolata</taxon>
        <taxon>Ciliophora</taxon>
        <taxon>Postciliodesmatophora</taxon>
        <taxon>Heterotrichea</taxon>
        <taxon>Heterotrichida</taxon>
        <taxon>Stentoridae</taxon>
        <taxon>Stentor</taxon>
    </lineage>
</organism>
<keyword evidence="1" id="KW-0732">Signal</keyword>
<gene>
    <name evidence="2" type="ORF">SteCoe_30592</name>
</gene>
<feature type="chain" id="PRO_5013023404" description="Lipid-binding serum glycoprotein C-terminal domain-containing protein" evidence="1">
    <location>
        <begin position="19"/>
        <end position="460"/>
    </location>
</feature>
<proteinExistence type="predicted"/>
<dbReference type="EMBL" id="MPUH01001009">
    <property type="protein sequence ID" value="OMJ71248.1"/>
    <property type="molecule type" value="Genomic_DNA"/>
</dbReference>
<dbReference type="GO" id="GO:0008289">
    <property type="term" value="F:lipid binding"/>
    <property type="evidence" value="ECO:0007669"/>
    <property type="project" value="InterPro"/>
</dbReference>
<dbReference type="AlphaFoldDB" id="A0A1R2B387"/>
<dbReference type="Proteomes" id="UP000187209">
    <property type="component" value="Unassembled WGS sequence"/>
</dbReference>
<name>A0A1R2B387_9CILI</name>
<dbReference type="OrthoDB" id="10255543at2759"/>
<dbReference type="Gene3D" id="3.15.20.10">
    <property type="entry name" value="Bactericidal permeability-increasing protein, domain 2"/>
    <property type="match status" value="1"/>
</dbReference>
<accession>A0A1R2B387</accession>
<evidence type="ECO:0000256" key="1">
    <source>
        <dbReference type="SAM" id="SignalP"/>
    </source>
</evidence>
<evidence type="ECO:0000313" key="3">
    <source>
        <dbReference type="Proteomes" id="UP000187209"/>
    </source>
</evidence>
<comment type="caution">
    <text evidence="2">The sequence shown here is derived from an EMBL/GenBank/DDBJ whole genome shotgun (WGS) entry which is preliminary data.</text>
</comment>
<sequence length="460" mass="51124">MKILLFGILSCLFLSANANPALKLGIAKEALMEVFTLIEGHSLSFALPNQTVEPISKTTLYLYNMILTIKLKKDYILIENPCNITINMSDTDVGMTFNYTEKGIISSKGVGTVTIPDNYIFLQSTFSIVQGSLQISIWNANAFFHNSIVVTPLGSAINTELENFINNYLPTAEVLISVEIENLQDPINAVLLSITKYFPIPPWGMMVNLTLEDDYLLEADLLTLPIKGEFLRYPYRTSVMPFDIPRMPEFVQGLPLQMLISEYFIQLVTPLLWQTTTFNVTELPQALPIQLTTDGLAFLLPGLRQKYGYGKNVIVGVSPSANFTPSLEINITTQVNLNVSLELKVYVVVNSTYTVEAIDFHNLLAISLMFNVYNYTANFDVKTIALDGFQVNNIGGIPYNQKQFFKMVGLVMKTLLPILNAMGAVGIPIPQPTIPFIYFPNNEISVANNSLLLGLEIAIG</sequence>
<evidence type="ECO:0008006" key="4">
    <source>
        <dbReference type="Google" id="ProtNLM"/>
    </source>
</evidence>
<protein>
    <recommendedName>
        <fullName evidence="4">Lipid-binding serum glycoprotein C-terminal domain-containing protein</fullName>
    </recommendedName>
</protein>
<feature type="signal peptide" evidence="1">
    <location>
        <begin position="1"/>
        <end position="18"/>
    </location>
</feature>
<reference evidence="2 3" key="1">
    <citation type="submission" date="2016-11" db="EMBL/GenBank/DDBJ databases">
        <title>The macronuclear genome of Stentor coeruleus: a giant cell with tiny introns.</title>
        <authorList>
            <person name="Slabodnick M."/>
            <person name="Ruby J.G."/>
            <person name="Reiff S.B."/>
            <person name="Swart E.C."/>
            <person name="Gosai S."/>
            <person name="Prabakaran S."/>
            <person name="Witkowska E."/>
            <person name="Larue G.E."/>
            <person name="Fisher S."/>
            <person name="Freeman R.M."/>
            <person name="Gunawardena J."/>
            <person name="Chu W."/>
            <person name="Stover N.A."/>
            <person name="Gregory B.D."/>
            <person name="Nowacki M."/>
            <person name="Derisi J."/>
            <person name="Roy S.W."/>
            <person name="Marshall W.F."/>
            <person name="Sood P."/>
        </authorList>
    </citation>
    <scope>NUCLEOTIDE SEQUENCE [LARGE SCALE GENOMIC DNA]</scope>
    <source>
        <strain evidence="2">WM001</strain>
    </source>
</reference>
<evidence type="ECO:0000313" key="2">
    <source>
        <dbReference type="EMBL" id="OMJ71248.1"/>
    </source>
</evidence>
<dbReference type="SUPFAM" id="SSF55394">
    <property type="entry name" value="Bactericidal permeability-increasing protein, BPI"/>
    <property type="match status" value="1"/>
</dbReference>
<dbReference type="InterPro" id="IPR032942">
    <property type="entry name" value="BPI/LBP/Plunc"/>
</dbReference>